<proteinExistence type="predicted"/>
<organism evidence="2">
    <name type="scientific">Dyadobacter sp. 676</name>
    <dbReference type="NCBI Taxonomy" id="3088362"/>
    <lineage>
        <taxon>Bacteria</taxon>
        <taxon>Pseudomonadati</taxon>
        <taxon>Bacteroidota</taxon>
        <taxon>Cytophagia</taxon>
        <taxon>Cytophagales</taxon>
        <taxon>Spirosomataceae</taxon>
        <taxon>Dyadobacter</taxon>
    </lineage>
</organism>
<gene>
    <name evidence="2" type="ORF">ABV298_15510</name>
</gene>
<feature type="chain" id="PRO_5043403553" description="Outer membrane protein beta-barrel domain-containing protein" evidence="1">
    <location>
        <begin position="21"/>
        <end position="234"/>
    </location>
</feature>
<evidence type="ECO:0000256" key="1">
    <source>
        <dbReference type="SAM" id="SignalP"/>
    </source>
</evidence>
<dbReference type="AlphaFoldDB" id="A0AAU8FWG0"/>
<dbReference type="RefSeq" id="WP_353722970.1">
    <property type="nucleotide sequence ID" value="NZ_CP159289.1"/>
</dbReference>
<accession>A0AAU8FWG0</accession>
<name>A0AAU8FWG0_9BACT</name>
<evidence type="ECO:0000313" key="2">
    <source>
        <dbReference type="EMBL" id="XCH27723.1"/>
    </source>
</evidence>
<feature type="signal peptide" evidence="1">
    <location>
        <begin position="1"/>
        <end position="20"/>
    </location>
</feature>
<evidence type="ECO:0008006" key="3">
    <source>
        <dbReference type="Google" id="ProtNLM"/>
    </source>
</evidence>
<protein>
    <recommendedName>
        <fullName evidence="3">Outer membrane protein beta-barrel domain-containing protein</fullName>
    </recommendedName>
</protein>
<dbReference type="EMBL" id="CP159289">
    <property type="protein sequence ID" value="XCH27723.1"/>
    <property type="molecule type" value="Genomic_DNA"/>
</dbReference>
<sequence length="234" mass="26359">MRILKVLVVILLLNAPFTHAQYTSPIAAGVDVGSGFGSNSWSPSLMYHEEIGPQRLPWLRFGLGFRTWGYYAGRTNLHTRRVGGIEDYLEYRDVSLNGISFLAGVNLTFWKLDIGVDTDLLALTYGTNRHGYYEKEVPTGGTGAPYYNQWLASKPTLFNALPLALRRNSGQSEAFVRFLATRTLGVKLGYTYGRVTYTTRKVDDLSVYLDNKQRHVSKVYGIPYIALSFALRNR</sequence>
<reference evidence="2" key="1">
    <citation type="submission" date="2024-06" db="EMBL/GenBank/DDBJ databases">
        <title>Sequencing and assembly of the genome of Dyadobacter sp. strain 676, a symbiont of Cyamopsis tetragonoloba.</title>
        <authorList>
            <person name="Guro P."/>
            <person name="Sazanova A."/>
            <person name="Kuznetsova I."/>
            <person name="Belimov A."/>
            <person name="Safronova V."/>
        </authorList>
    </citation>
    <scope>NUCLEOTIDE SEQUENCE</scope>
    <source>
        <strain evidence="2">676</strain>
    </source>
</reference>
<keyword evidence="1" id="KW-0732">Signal</keyword>